<keyword evidence="4" id="KW-1185">Reference proteome</keyword>
<evidence type="ECO:0000313" key="5">
    <source>
        <dbReference type="RefSeq" id="XP_034241933.1"/>
    </source>
</evidence>
<dbReference type="InterPro" id="IPR037175">
    <property type="entry name" value="KFase_sf"/>
</dbReference>
<dbReference type="InParanoid" id="A0A6P8YPR0"/>
<dbReference type="GeneID" id="117645706"/>
<protein>
    <submittedName>
        <fullName evidence="5">Isatin hydrolase-like</fullName>
    </submittedName>
</protein>
<evidence type="ECO:0000313" key="4">
    <source>
        <dbReference type="Proteomes" id="UP000515158"/>
    </source>
</evidence>
<sequence length="306" mass="31704">MLVKWALLGLSLGLLRVEAGRGRGSPSTTTPAPPPLPGPVDLTLALDRNASSPEQPFTVTKNASAWGEFGWTSTQTSCSSGQAGTHMQAPYHLNEHGWKVDEVPLERLLVAAVLLDVSAEVAANGSFLLTADHLIAWEKKHGGLPDNSVLLINFGTSAHGGARGASRNPSVTTTATPRTTPLNPGLSQGAAVHLTTLGRVVGVGVDLPALDAVGTPRGRGEPAARALMAENVYALLNLDLSRELPAKGFSLLVLPPKVRGAAVAPVRVVATTRSPSPSRAAAAAVLPSTKMAIGTVLCLYLVQRQS</sequence>
<dbReference type="GO" id="GO:0004061">
    <property type="term" value="F:arylformamidase activity"/>
    <property type="evidence" value="ECO:0007669"/>
    <property type="project" value="InterPro"/>
</dbReference>
<dbReference type="Proteomes" id="UP000515158">
    <property type="component" value="Unplaced"/>
</dbReference>
<dbReference type="AlphaFoldDB" id="A0A6P8YPR0"/>
<accession>A0A6P8YPR0</accession>
<feature type="signal peptide" evidence="3">
    <location>
        <begin position="1"/>
        <end position="19"/>
    </location>
</feature>
<feature type="region of interest" description="Disordered" evidence="2">
    <location>
        <begin position="161"/>
        <end position="184"/>
    </location>
</feature>
<dbReference type="KEGG" id="tpal:117645706"/>
<dbReference type="GO" id="GO:0019441">
    <property type="term" value="P:L-tryptophan catabolic process to kynurenine"/>
    <property type="evidence" value="ECO:0007669"/>
    <property type="project" value="InterPro"/>
</dbReference>
<evidence type="ECO:0000256" key="1">
    <source>
        <dbReference type="ARBA" id="ARBA00007865"/>
    </source>
</evidence>
<dbReference type="Gene3D" id="3.50.30.50">
    <property type="entry name" value="Putative cyclase"/>
    <property type="match status" value="1"/>
</dbReference>
<feature type="chain" id="PRO_5027902316" evidence="3">
    <location>
        <begin position="20"/>
        <end position="306"/>
    </location>
</feature>
<proteinExistence type="inferred from homology"/>
<keyword evidence="3" id="KW-0732">Signal</keyword>
<dbReference type="PANTHER" id="PTHR43564">
    <property type="entry name" value="KYNURENINE FORMAMIDASE-LIKE PROTEIN"/>
    <property type="match status" value="1"/>
</dbReference>
<dbReference type="OrthoDB" id="7108654at2759"/>
<name>A0A6P8YPR0_THRPL</name>
<reference evidence="5" key="1">
    <citation type="submission" date="2025-08" db="UniProtKB">
        <authorList>
            <consortium name="RefSeq"/>
        </authorList>
    </citation>
    <scope>IDENTIFICATION</scope>
    <source>
        <tissue evidence="5">Total insect</tissue>
    </source>
</reference>
<comment type="similarity">
    <text evidence="1">Belongs to the Cyclase 1 superfamily.</text>
</comment>
<dbReference type="Pfam" id="PF04199">
    <property type="entry name" value="Cyclase"/>
    <property type="match status" value="1"/>
</dbReference>
<gene>
    <name evidence="5" type="primary">LOC117645706</name>
</gene>
<organism evidence="5">
    <name type="scientific">Thrips palmi</name>
    <name type="common">Melon thrips</name>
    <dbReference type="NCBI Taxonomy" id="161013"/>
    <lineage>
        <taxon>Eukaryota</taxon>
        <taxon>Metazoa</taxon>
        <taxon>Ecdysozoa</taxon>
        <taxon>Arthropoda</taxon>
        <taxon>Hexapoda</taxon>
        <taxon>Insecta</taxon>
        <taxon>Pterygota</taxon>
        <taxon>Neoptera</taxon>
        <taxon>Paraneoptera</taxon>
        <taxon>Thysanoptera</taxon>
        <taxon>Terebrantia</taxon>
        <taxon>Thripoidea</taxon>
        <taxon>Thripidae</taxon>
        <taxon>Thrips</taxon>
    </lineage>
</organism>
<dbReference type="PANTHER" id="PTHR43564:SF2">
    <property type="entry name" value="BLR6059 PROTEIN"/>
    <property type="match status" value="1"/>
</dbReference>
<dbReference type="InterPro" id="IPR007325">
    <property type="entry name" value="KFase/CYL"/>
</dbReference>
<dbReference type="SUPFAM" id="SSF102198">
    <property type="entry name" value="Putative cyclase"/>
    <property type="match status" value="1"/>
</dbReference>
<feature type="compositionally biased region" description="Low complexity" evidence="2">
    <location>
        <begin position="169"/>
        <end position="184"/>
    </location>
</feature>
<evidence type="ECO:0000256" key="3">
    <source>
        <dbReference type="SAM" id="SignalP"/>
    </source>
</evidence>
<dbReference type="RefSeq" id="XP_034241933.1">
    <property type="nucleotide sequence ID" value="XM_034386042.1"/>
</dbReference>
<evidence type="ECO:0000256" key="2">
    <source>
        <dbReference type="SAM" id="MobiDB-lite"/>
    </source>
</evidence>